<evidence type="ECO:0000259" key="7">
    <source>
        <dbReference type="PROSITE" id="PS51462"/>
    </source>
</evidence>
<dbReference type="InterPro" id="IPR039121">
    <property type="entry name" value="NUDT19"/>
</dbReference>
<sequence>MTAQTPEVAAATVVLGRDGADGLEVLMLKRATTTSFAGGAWVFPGGRVDPADAGADPLDSVASARRAAVRETMEEAGIRLDVETLSVISQWSPGPEAPKRFRTWMLFSAAVTRGDVVVDGSEIVEHQWVTPLDALEAHGQGRMALLPPTWVTLYQLSHYRDSAAAAAGVEAMPFEHFESHLVTAPTGMVILWHGDAGYHTRDADLPGPRHRLTMRRGPWTYERSQDVQWVAPHSDSATAS</sequence>
<dbReference type="InterPro" id="IPR015797">
    <property type="entry name" value="NUDIX_hydrolase-like_dom_sf"/>
</dbReference>
<proteinExistence type="predicted"/>
<dbReference type="Proteomes" id="UP000510682">
    <property type="component" value="Chromosome"/>
</dbReference>
<evidence type="ECO:0000256" key="6">
    <source>
        <dbReference type="ARBA" id="ARBA00023211"/>
    </source>
</evidence>
<reference evidence="9" key="1">
    <citation type="submission" date="2020-07" db="EMBL/GenBank/DDBJ databases">
        <title>Description of Mycobacterium gordonae subsp. intergordonae subsp.nov. and Mycobacterium gordonae subsp. gordonae subsp. nov.</title>
        <authorList>
            <person name="Yu X."/>
        </authorList>
    </citation>
    <scope>NUCLEOTIDE SEQUENCE [LARGE SCALE GENOMIC DNA]</scope>
    <source>
        <strain evidence="9">24</strain>
    </source>
</reference>
<organism evidence="8 9">
    <name type="scientific">Mycobacterium vicinigordonae</name>
    <dbReference type="NCBI Taxonomy" id="1719132"/>
    <lineage>
        <taxon>Bacteria</taxon>
        <taxon>Bacillati</taxon>
        <taxon>Actinomycetota</taxon>
        <taxon>Actinomycetes</taxon>
        <taxon>Mycobacteriales</taxon>
        <taxon>Mycobacteriaceae</taxon>
        <taxon>Mycobacterium</taxon>
    </lineage>
</organism>
<dbReference type="GO" id="GO:0016818">
    <property type="term" value="F:hydrolase activity, acting on acid anhydrides, in phosphorus-containing anhydrides"/>
    <property type="evidence" value="ECO:0007669"/>
    <property type="project" value="InterPro"/>
</dbReference>
<evidence type="ECO:0000256" key="5">
    <source>
        <dbReference type="ARBA" id="ARBA00022842"/>
    </source>
</evidence>
<dbReference type="Pfam" id="PF00293">
    <property type="entry name" value="NUDIX"/>
    <property type="match status" value="1"/>
</dbReference>
<dbReference type="AlphaFoldDB" id="A0A7D6DWD4"/>
<evidence type="ECO:0000256" key="3">
    <source>
        <dbReference type="ARBA" id="ARBA00022723"/>
    </source>
</evidence>
<dbReference type="RefSeq" id="WP_180914187.1">
    <property type="nucleotide sequence ID" value="NZ_CP059165.1"/>
</dbReference>
<reference evidence="8 9" key="2">
    <citation type="submission" date="2020-07" db="EMBL/GenBank/DDBJ databases">
        <authorList>
            <person name="Yu X."/>
        </authorList>
    </citation>
    <scope>NUCLEOTIDE SEQUENCE [LARGE SCALE GENOMIC DNA]</scope>
    <source>
        <strain evidence="9">24</strain>
    </source>
</reference>
<dbReference type="Gene3D" id="3.90.79.10">
    <property type="entry name" value="Nucleoside Triphosphate Pyrophosphohydrolase"/>
    <property type="match status" value="2"/>
</dbReference>
<gene>
    <name evidence="8" type="ORF">H0P51_18100</name>
</gene>
<comment type="cofactor">
    <cofactor evidence="1">
        <name>Mn(2+)</name>
        <dbReference type="ChEBI" id="CHEBI:29035"/>
    </cofactor>
</comment>
<dbReference type="PANTHER" id="PTHR12318">
    <property type="entry name" value="TESTOSTERONE-REGULATED PROTEIN RP2"/>
    <property type="match status" value="1"/>
</dbReference>
<evidence type="ECO:0000256" key="4">
    <source>
        <dbReference type="ARBA" id="ARBA00022801"/>
    </source>
</evidence>
<dbReference type="CDD" id="cd18870">
    <property type="entry name" value="NUDIX_AcylCoAdiphos_Nudt19"/>
    <property type="match status" value="1"/>
</dbReference>
<reference evidence="9" key="3">
    <citation type="submission" date="2023-07" db="EMBL/GenBank/DDBJ databases">
        <title>Description of Mycobacterium gordonae subsp. intergordonae subsp.nov. and Mycobacterium gordonae subsp. gordonae subsp. nov.</title>
        <authorList>
            <person name="Huang H."/>
        </authorList>
    </citation>
    <scope>NUCLEOTIDE SEQUENCE [LARGE SCALE GENOMIC DNA]</scope>
    <source>
        <strain evidence="9">24</strain>
    </source>
</reference>
<name>A0A7D6DWD4_9MYCO</name>
<dbReference type="KEGG" id="mgor:H0P51_18100"/>
<dbReference type="PANTHER" id="PTHR12318:SF0">
    <property type="entry name" value="ACYL-COENZYME A DIPHOSPHATASE NUDT19"/>
    <property type="match status" value="1"/>
</dbReference>
<comment type="cofactor">
    <cofactor evidence="2">
        <name>Mg(2+)</name>
        <dbReference type="ChEBI" id="CHEBI:18420"/>
    </cofactor>
</comment>
<evidence type="ECO:0000313" key="9">
    <source>
        <dbReference type="Proteomes" id="UP000510682"/>
    </source>
</evidence>
<dbReference type="InterPro" id="IPR000086">
    <property type="entry name" value="NUDIX_hydrolase_dom"/>
</dbReference>
<evidence type="ECO:0000313" key="8">
    <source>
        <dbReference type="EMBL" id="QLL05729.1"/>
    </source>
</evidence>
<evidence type="ECO:0000256" key="1">
    <source>
        <dbReference type="ARBA" id="ARBA00001936"/>
    </source>
</evidence>
<keyword evidence="3" id="KW-0479">Metal-binding</keyword>
<keyword evidence="4 8" id="KW-0378">Hydrolase</keyword>
<dbReference type="GO" id="GO:0046872">
    <property type="term" value="F:metal ion binding"/>
    <property type="evidence" value="ECO:0007669"/>
    <property type="project" value="UniProtKB-KW"/>
</dbReference>
<accession>A0A7D6DWD4</accession>
<evidence type="ECO:0000256" key="2">
    <source>
        <dbReference type="ARBA" id="ARBA00001946"/>
    </source>
</evidence>
<dbReference type="PROSITE" id="PS51462">
    <property type="entry name" value="NUDIX"/>
    <property type="match status" value="1"/>
</dbReference>
<dbReference type="EMBL" id="CP059165">
    <property type="protein sequence ID" value="QLL05729.1"/>
    <property type="molecule type" value="Genomic_DNA"/>
</dbReference>
<keyword evidence="6" id="KW-0464">Manganese</keyword>
<keyword evidence="5" id="KW-0460">Magnesium</keyword>
<dbReference type="SUPFAM" id="SSF55811">
    <property type="entry name" value="Nudix"/>
    <property type="match status" value="1"/>
</dbReference>
<keyword evidence="9" id="KW-1185">Reference proteome</keyword>
<protein>
    <submittedName>
        <fullName evidence="8">NUDIX hydrolase</fullName>
    </submittedName>
</protein>
<feature type="domain" description="Nudix hydrolase" evidence="7">
    <location>
        <begin position="6"/>
        <end position="159"/>
    </location>
</feature>